<dbReference type="PROSITE" id="PS51349">
    <property type="entry name" value="FMN_HYDROXY_ACID_DH_2"/>
    <property type="match status" value="1"/>
</dbReference>
<evidence type="ECO:0000256" key="2">
    <source>
        <dbReference type="ARBA" id="ARBA00022630"/>
    </source>
</evidence>
<dbReference type="InterPro" id="IPR012133">
    <property type="entry name" value="Alpha-hydoxy_acid_DH_FMN"/>
</dbReference>
<dbReference type="Pfam" id="PF01070">
    <property type="entry name" value="FMN_dh"/>
    <property type="match status" value="1"/>
</dbReference>
<dbReference type="InterPro" id="IPR013785">
    <property type="entry name" value="Aldolase_TIM"/>
</dbReference>
<evidence type="ECO:0000256" key="5">
    <source>
        <dbReference type="ARBA" id="ARBA00024042"/>
    </source>
</evidence>
<evidence type="ECO:0000256" key="1">
    <source>
        <dbReference type="ARBA" id="ARBA00001917"/>
    </source>
</evidence>
<dbReference type="SUPFAM" id="SSF51395">
    <property type="entry name" value="FMN-linked oxidoreductases"/>
    <property type="match status" value="1"/>
</dbReference>
<dbReference type="EMBL" id="JBBKZS010000032">
    <property type="protein sequence ID" value="MEJ8859588.1"/>
    <property type="molecule type" value="Genomic_DNA"/>
</dbReference>
<organism evidence="7 8">
    <name type="scientific">Variovorax robiniae</name>
    <dbReference type="NCBI Taxonomy" id="1836199"/>
    <lineage>
        <taxon>Bacteria</taxon>
        <taxon>Pseudomonadati</taxon>
        <taxon>Pseudomonadota</taxon>
        <taxon>Betaproteobacteria</taxon>
        <taxon>Burkholderiales</taxon>
        <taxon>Comamonadaceae</taxon>
        <taxon>Variovorax</taxon>
    </lineage>
</organism>
<dbReference type="PANTHER" id="PTHR10578:SF107">
    <property type="entry name" value="2-HYDROXYACID OXIDASE 1"/>
    <property type="match status" value="1"/>
</dbReference>
<keyword evidence="3" id="KW-0288">FMN</keyword>
<dbReference type="RefSeq" id="WP_340339625.1">
    <property type="nucleotide sequence ID" value="NZ_JBBKZS010000032.1"/>
</dbReference>
<dbReference type="PROSITE" id="PS00557">
    <property type="entry name" value="FMN_HYDROXY_ACID_DH_1"/>
    <property type="match status" value="1"/>
</dbReference>
<comment type="cofactor">
    <cofactor evidence="1">
        <name>FMN</name>
        <dbReference type="ChEBI" id="CHEBI:58210"/>
    </cofactor>
</comment>
<evidence type="ECO:0000256" key="4">
    <source>
        <dbReference type="ARBA" id="ARBA00023002"/>
    </source>
</evidence>
<dbReference type="CDD" id="cd02809">
    <property type="entry name" value="alpha_hydroxyacid_oxid_FMN"/>
    <property type="match status" value="1"/>
</dbReference>
<proteinExistence type="inferred from homology"/>
<dbReference type="PIRSF" id="PIRSF000138">
    <property type="entry name" value="Al-hdrx_acd_dh"/>
    <property type="match status" value="1"/>
</dbReference>
<dbReference type="EC" id="1.-.-.-" evidence="7"/>
<dbReference type="Gene3D" id="3.20.20.70">
    <property type="entry name" value="Aldolase class I"/>
    <property type="match status" value="1"/>
</dbReference>
<comment type="similarity">
    <text evidence="5">Belongs to the FMN-dependent alpha-hydroxy acid dehydrogenase family.</text>
</comment>
<name>A0ABU8XIF0_9BURK</name>
<keyword evidence="4 7" id="KW-0560">Oxidoreductase</keyword>
<dbReference type="PANTHER" id="PTHR10578">
    <property type="entry name" value="S -2-HYDROXY-ACID OXIDASE-RELATED"/>
    <property type="match status" value="1"/>
</dbReference>
<feature type="domain" description="FMN hydroxy acid dehydrogenase" evidence="6">
    <location>
        <begin position="1"/>
        <end position="379"/>
    </location>
</feature>
<dbReference type="Proteomes" id="UP001367030">
    <property type="component" value="Unassembled WGS sequence"/>
</dbReference>
<dbReference type="GO" id="GO:0016491">
    <property type="term" value="F:oxidoreductase activity"/>
    <property type="evidence" value="ECO:0007669"/>
    <property type="project" value="UniProtKB-KW"/>
</dbReference>
<evidence type="ECO:0000313" key="7">
    <source>
        <dbReference type="EMBL" id="MEJ8859588.1"/>
    </source>
</evidence>
<dbReference type="InterPro" id="IPR000262">
    <property type="entry name" value="FMN-dep_DH"/>
</dbReference>
<gene>
    <name evidence="7" type="ORF">WKW79_33855</name>
</gene>
<evidence type="ECO:0000259" key="6">
    <source>
        <dbReference type="PROSITE" id="PS51349"/>
    </source>
</evidence>
<dbReference type="InterPro" id="IPR008259">
    <property type="entry name" value="FMN_hydac_DH_AS"/>
</dbReference>
<evidence type="ECO:0000313" key="8">
    <source>
        <dbReference type="Proteomes" id="UP001367030"/>
    </source>
</evidence>
<accession>A0ABU8XIF0</accession>
<sequence>MLINTEDSRGRARQNLPRFVFDYIEGAADDGHCLRRNLSDLAAVELTPRVLRDTTAVDTSVEVFGRKWALPFGIAPTGLNGLVRPRGDSLLAIAAARTGIPFALSTASNMRLEDVRSASPDGVQWMQLYVMHRDMAGQIVERAARAGYQALVLTVDVPVSGNREPDLRNGFRVPFKPSVKLAWDVMTHPTWSLRMLPGGAPDFANLTAAGGDAGSANAQAALLARAMDRSLVWETLAWLRGLWKGPLLLKGVLHPDDARLALDHGVDGLIVSNHGGRQNDASPSAISALPRVVTAINGRIPVFMDGGIRRGGDIAKALALGATAAFVGRPALYGLATDGAEGAQAVINLLAAELLRTMTLLGATSVSALPGALEGGGDQFTQAVIPAVPRCL</sequence>
<dbReference type="InterPro" id="IPR037396">
    <property type="entry name" value="FMN_HAD"/>
</dbReference>
<reference evidence="7 8" key="1">
    <citation type="submission" date="2024-03" db="EMBL/GenBank/DDBJ databases">
        <title>Novel species of the genus Variovorax.</title>
        <authorList>
            <person name="Liu Q."/>
            <person name="Xin Y.-H."/>
        </authorList>
    </citation>
    <scope>NUCLEOTIDE SEQUENCE [LARGE SCALE GENOMIC DNA]</scope>
    <source>
        <strain evidence="7 8">KACC 18901</strain>
    </source>
</reference>
<keyword evidence="2" id="KW-0285">Flavoprotein</keyword>
<protein>
    <submittedName>
        <fullName evidence="7">Alpha-hydroxy acid oxidase</fullName>
        <ecNumber evidence="7">1.-.-.-</ecNumber>
    </submittedName>
</protein>
<comment type="caution">
    <text evidence="7">The sequence shown here is derived from an EMBL/GenBank/DDBJ whole genome shotgun (WGS) entry which is preliminary data.</text>
</comment>
<evidence type="ECO:0000256" key="3">
    <source>
        <dbReference type="ARBA" id="ARBA00022643"/>
    </source>
</evidence>
<keyword evidence="8" id="KW-1185">Reference proteome</keyword>